<dbReference type="WBParaSite" id="SCUD_0001100401-mRNA-1">
    <property type="protein sequence ID" value="SCUD_0001100401-mRNA-1"/>
    <property type="gene ID" value="SCUD_0001100401"/>
</dbReference>
<evidence type="ECO:0000313" key="1">
    <source>
        <dbReference type="EMBL" id="VDP42537.1"/>
    </source>
</evidence>
<keyword evidence="2" id="KW-1185">Reference proteome</keyword>
<accession>A0A183K7M6</accession>
<protein>
    <submittedName>
        <fullName evidence="1 3">Uncharacterized protein</fullName>
    </submittedName>
</protein>
<gene>
    <name evidence="1" type="ORF">SCUD_LOCUS11004</name>
</gene>
<organism evidence="3">
    <name type="scientific">Schistosoma curassoni</name>
    <dbReference type="NCBI Taxonomy" id="6186"/>
    <lineage>
        <taxon>Eukaryota</taxon>
        <taxon>Metazoa</taxon>
        <taxon>Spiralia</taxon>
        <taxon>Lophotrochozoa</taxon>
        <taxon>Platyhelminthes</taxon>
        <taxon>Trematoda</taxon>
        <taxon>Digenea</taxon>
        <taxon>Strigeidida</taxon>
        <taxon>Schistosomatoidea</taxon>
        <taxon>Schistosomatidae</taxon>
        <taxon>Schistosoma</taxon>
    </lineage>
</organism>
<name>A0A183K7M6_9TREM</name>
<evidence type="ECO:0000313" key="3">
    <source>
        <dbReference type="WBParaSite" id="SCUD_0001100401-mRNA-1"/>
    </source>
</evidence>
<evidence type="ECO:0000313" key="2">
    <source>
        <dbReference type="Proteomes" id="UP000279833"/>
    </source>
</evidence>
<dbReference type="AlphaFoldDB" id="A0A183K7M6"/>
<dbReference type="EMBL" id="UZAK01034118">
    <property type="protein sequence ID" value="VDP42537.1"/>
    <property type="molecule type" value="Genomic_DNA"/>
</dbReference>
<sequence>MGFQEISSPKLARVFQVSVTHHNLVKRKNLDSDRLYWNDS</sequence>
<dbReference type="Proteomes" id="UP000279833">
    <property type="component" value="Unassembled WGS sequence"/>
</dbReference>
<reference evidence="1 2" key="2">
    <citation type="submission" date="2018-11" db="EMBL/GenBank/DDBJ databases">
        <authorList>
            <consortium name="Pathogen Informatics"/>
        </authorList>
    </citation>
    <scope>NUCLEOTIDE SEQUENCE [LARGE SCALE GENOMIC DNA]</scope>
    <source>
        <strain evidence="1">Dakar</strain>
        <strain evidence="2">Dakar, Senegal</strain>
    </source>
</reference>
<proteinExistence type="predicted"/>
<reference evidence="3" key="1">
    <citation type="submission" date="2016-06" db="UniProtKB">
        <authorList>
            <consortium name="WormBaseParasite"/>
        </authorList>
    </citation>
    <scope>IDENTIFICATION</scope>
</reference>